<dbReference type="AlphaFoldDB" id="A0AAD9H507"/>
<dbReference type="InterPro" id="IPR052337">
    <property type="entry name" value="SAT4-like"/>
</dbReference>
<dbReference type="GO" id="GO:0016020">
    <property type="term" value="C:membrane"/>
    <property type="evidence" value="ECO:0007669"/>
    <property type="project" value="UniProtKB-SubCell"/>
</dbReference>
<feature type="transmembrane region" description="Helical" evidence="7">
    <location>
        <begin position="203"/>
        <end position="226"/>
    </location>
</feature>
<feature type="transmembrane region" description="Helical" evidence="7">
    <location>
        <begin position="54"/>
        <end position="74"/>
    </location>
</feature>
<evidence type="ECO:0000256" key="5">
    <source>
        <dbReference type="ARBA" id="ARBA00038359"/>
    </source>
</evidence>
<comment type="subcellular location">
    <subcellularLocation>
        <location evidence="1">Membrane</location>
        <topology evidence="1">Multi-pass membrane protein</topology>
    </subcellularLocation>
</comment>
<comment type="caution">
    <text evidence="9">The sequence shown here is derived from an EMBL/GenBank/DDBJ whole genome shotgun (WGS) entry which is preliminary data.</text>
</comment>
<evidence type="ECO:0000313" key="9">
    <source>
        <dbReference type="EMBL" id="KAK2021902.1"/>
    </source>
</evidence>
<protein>
    <recommendedName>
        <fullName evidence="8">Rhodopsin domain-containing protein</fullName>
    </recommendedName>
</protein>
<feature type="transmembrane region" description="Helical" evidence="7">
    <location>
        <begin position="167"/>
        <end position="191"/>
    </location>
</feature>
<feature type="transmembrane region" description="Helical" evidence="7">
    <location>
        <begin position="238"/>
        <end position="260"/>
    </location>
</feature>
<dbReference type="InterPro" id="IPR049326">
    <property type="entry name" value="Rhodopsin_dom_fungi"/>
</dbReference>
<keyword evidence="4 7" id="KW-0472">Membrane</keyword>
<feature type="transmembrane region" description="Helical" evidence="7">
    <location>
        <begin position="20"/>
        <end position="42"/>
    </location>
</feature>
<dbReference type="Pfam" id="PF20684">
    <property type="entry name" value="Fung_rhodopsin"/>
    <property type="match status" value="1"/>
</dbReference>
<dbReference type="Proteomes" id="UP001232148">
    <property type="component" value="Unassembled WGS sequence"/>
</dbReference>
<dbReference type="PANTHER" id="PTHR33048:SF124">
    <property type="entry name" value="INTEGRAL MEMBRANE PROTEIN"/>
    <property type="match status" value="1"/>
</dbReference>
<name>A0AAD9H507_9PEZI</name>
<reference evidence="9" key="1">
    <citation type="submission" date="2021-06" db="EMBL/GenBank/DDBJ databases">
        <title>Comparative genomics, transcriptomics and evolutionary studies reveal genomic signatures of adaptation to plant cell wall in hemibiotrophic fungi.</title>
        <authorList>
            <consortium name="DOE Joint Genome Institute"/>
            <person name="Baroncelli R."/>
            <person name="Diaz J.F."/>
            <person name="Benocci T."/>
            <person name="Peng M."/>
            <person name="Battaglia E."/>
            <person name="Haridas S."/>
            <person name="Andreopoulos W."/>
            <person name="Labutti K."/>
            <person name="Pangilinan J."/>
            <person name="Floch G.L."/>
            <person name="Makela M.R."/>
            <person name="Henrissat B."/>
            <person name="Grigoriev I.V."/>
            <person name="Crouch J.A."/>
            <person name="De Vries R.P."/>
            <person name="Sukno S.A."/>
            <person name="Thon M.R."/>
        </authorList>
    </citation>
    <scope>NUCLEOTIDE SEQUENCE</scope>
    <source>
        <strain evidence="9">MAFF235873</strain>
    </source>
</reference>
<evidence type="ECO:0000259" key="8">
    <source>
        <dbReference type="Pfam" id="PF20684"/>
    </source>
</evidence>
<keyword evidence="3 7" id="KW-1133">Transmembrane helix</keyword>
<gene>
    <name evidence="9" type="ORF">LX32DRAFT_733158</name>
</gene>
<evidence type="ECO:0000256" key="4">
    <source>
        <dbReference type="ARBA" id="ARBA00023136"/>
    </source>
</evidence>
<evidence type="ECO:0000256" key="6">
    <source>
        <dbReference type="SAM" id="MobiDB-lite"/>
    </source>
</evidence>
<evidence type="ECO:0000256" key="1">
    <source>
        <dbReference type="ARBA" id="ARBA00004141"/>
    </source>
</evidence>
<sequence length="332" mass="36125">MAVMTELNHAPHPSGNLVEAHYYVAGPGLGFSTLSVVLRLVHRHRDERLGWDDVFVSSSWAFSVAMQILMLYAIHLKTLCYHHDDIPPENFKVYSEISYVAAPMLMLSIGCAQMSVLFSYWRLASVDWAFGVAIQSSMVIVSAATLIVTALLFVARPRTSSLDAITLLLTIPSANIVIDIVLVVLPILIVFNIQMSRTKKLRVIGFFSLGLITASVSAVHLALLLQLQGSSDLTWDSAPANITSFFGVNLHVIFACLPAVRKFFMGIKCDNFPWKGRHGPGHASEDHQLAVRNSGQSKIPHGDLELGPVSSYDPSTAGTEGGSTTGLVPQAR</sequence>
<evidence type="ECO:0000313" key="10">
    <source>
        <dbReference type="Proteomes" id="UP001232148"/>
    </source>
</evidence>
<feature type="transmembrane region" description="Helical" evidence="7">
    <location>
        <begin position="128"/>
        <end position="155"/>
    </location>
</feature>
<evidence type="ECO:0000256" key="7">
    <source>
        <dbReference type="SAM" id="Phobius"/>
    </source>
</evidence>
<accession>A0AAD9H507</accession>
<keyword evidence="2 7" id="KW-0812">Transmembrane</keyword>
<evidence type="ECO:0000256" key="3">
    <source>
        <dbReference type="ARBA" id="ARBA00022989"/>
    </source>
</evidence>
<feature type="region of interest" description="Disordered" evidence="6">
    <location>
        <begin position="294"/>
        <end position="332"/>
    </location>
</feature>
<feature type="domain" description="Rhodopsin" evidence="8">
    <location>
        <begin position="38"/>
        <end position="264"/>
    </location>
</feature>
<comment type="similarity">
    <text evidence="5">Belongs to the SAT4 family.</text>
</comment>
<organism evidence="9 10">
    <name type="scientific">Colletotrichum zoysiae</name>
    <dbReference type="NCBI Taxonomy" id="1216348"/>
    <lineage>
        <taxon>Eukaryota</taxon>
        <taxon>Fungi</taxon>
        <taxon>Dikarya</taxon>
        <taxon>Ascomycota</taxon>
        <taxon>Pezizomycotina</taxon>
        <taxon>Sordariomycetes</taxon>
        <taxon>Hypocreomycetidae</taxon>
        <taxon>Glomerellales</taxon>
        <taxon>Glomerellaceae</taxon>
        <taxon>Colletotrichum</taxon>
        <taxon>Colletotrichum graminicola species complex</taxon>
    </lineage>
</organism>
<feature type="transmembrane region" description="Helical" evidence="7">
    <location>
        <begin position="97"/>
        <end position="121"/>
    </location>
</feature>
<keyword evidence="10" id="KW-1185">Reference proteome</keyword>
<evidence type="ECO:0000256" key="2">
    <source>
        <dbReference type="ARBA" id="ARBA00022692"/>
    </source>
</evidence>
<proteinExistence type="inferred from homology"/>
<dbReference type="PANTHER" id="PTHR33048">
    <property type="entry name" value="PTH11-LIKE INTEGRAL MEMBRANE PROTEIN (AFU_ORTHOLOGUE AFUA_5G11245)"/>
    <property type="match status" value="1"/>
</dbReference>
<dbReference type="EMBL" id="MU843073">
    <property type="protein sequence ID" value="KAK2021902.1"/>
    <property type="molecule type" value="Genomic_DNA"/>
</dbReference>